<reference evidence="2 3" key="1">
    <citation type="submission" date="2019-03" db="EMBL/GenBank/DDBJ databases">
        <title>Genomic Encyclopedia of Archaeal and Bacterial Type Strains, Phase II (KMG-II): from individual species to whole genera.</title>
        <authorList>
            <person name="Goeker M."/>
        </authorList>
    </citation>
    <scope>NUCLEOTIDE SEQUENCE [LARGE SCALE GENOMIC DNA]</scope>
    <source>
        <strain evidence="2 3">RL-C</strain>
    </source>
</reference>
<name>A0A4R2EWD6_9BACT</name>
<dbReference type="Gene3D" id="3.40.50.2000">
    <property type="entry name" value="Glycogen Phosphorylase B"/>
    <property type="match status" value="2"/>
</dbReference>
<dbReference type="SUPFAM" id="SSF53756">
    <property type="entry name" value="UDP-Glycosyltransferase/glycogen phosphorylase"/>
    <property type="match status" value="1"/>
</dbReference>
<organism evidence="2 3">
    <name type="scientific">Acetobacteroides hydrogenigenes</name>
    <dbReference type="NCBI Taxonomy" id="979970"/>
    <lineage>
        <taxon>Bacteria</taxon>
        <taxon>Pseudomonadati</taxon>
        <taxon>Bacteroidota</taxon>
        <taxon>Bacteroidia</taxon>
        <taxon>Bacteroidales</taxon>
        <taxon>Rikenellaceae</taxon>
        <taxon>Acetobacteroides</taxon>
    </lineage>
</organism>
<dbReference type="PANTHER" id="PTHR45947">
    <property type="entry name" value="SULFOQUINOVOSYL TRANSFERASE SQD2"/>
    <property type="match status" value="1"/>
</dbReference>
<dbReference type="RefSeq" id="WP_131838204.1">
    <property type="nucleotide sequence ID" value="NZ_SLWB01000002.1"/>
</dbReference>
<dbReference type="OrthoDB" id="7560678at2"/>
<protein>
    <submittedName>
        <fullName evidence="2">Glycosyltransferase involved in cell wall biosynthesis</fullName>
    </submittedName>
</protein>
<dbReference type="EMBL" id="SLWB01000002">
    <property type="protein sequence ID" value="TCN72136.1"/>
    <property type="molecule type" value="Genomic_DNA"/>
</dbReference>
<dbReference type="AlphaFoldDB" id="A0A4R2EWD6"/>
<evidence type="ECO:0000259" key="1">
    <source>
        <dbReference type="Pfam" id="PF00534"/>
    </source>
</evidence>
<dbReference type="PANTHER" id="PTHR45947:SF3">
    <property type="entry name" value="SULFOQUINOVOSYL TRANSFERASE SQD2"/>
    <property type="match status" value="1"/>
</dbReference>
<keyword evidence="3" id="KW-1185">Reference proteome</keyword>
<gene>
    <name evidence="2" type="ORF">CLV25_10299</name>
</gene>
<dbReference type="GO" id="GO:0016757">
    <property type="term" value="F:glycosyltransferase activity"/>
    <property type="evidence" value="ECO:0007669"/>
    <property type="project" value="InterPro"/>
</dbReference>
<feature type="domain" description="Glycosyl transferase family 1" evidence="1">
    <location>
        <begin position="170"/>
        <end position="296"/>
    </location>
</feature>
<accession>A0A4R2EWD6</accession>
<evidence type="ECO:0000313" key="2">
    <source>
        <dbReference type="EMBL" id="TCN72136.1"/>
    </source>
</evidence>
<evidence type="ECO:0000313" key="3">
    <source>
        <dbReference type="Proteomes" id="UP000294830"/>
    </source>
</evidence>
<dbReference type="Proteomes" id="UP000294830">
    <property type="component" value="Unassembled WGS sequence"/>
</dbReference>
<comment type="caution">
    <text evidence="2">The sequence shown here is derived from an EMBL/GenBank/DDBJ whole genome shotgun (WGS) entry which is preliminary data.</text>
</comment>
<proteinExistence type="predicted"/>
<dbReference type="InterPro" id="IPR001296">
    <property type="entry name" value="Glyco_trans_1"/>
</dbReference>
<sequence>MQKLLIVCDSIKFPIDEGLKKFTYNFIHFCLKNLPESKVLASPSNLDNQEIKTFKRSKTFLNLQLYREIYHYNPQRIIYIPEASSTFFSFIRVIILNLYACNAKVIMISSQKRKHNYLTQQFIKFGKFNLITFSKSGQIQYQNLGVNTSYIPLGVDTKTFEPCSKIVKMELRKKYNLNCTTKYALHVGHIKKNRNIDSLTALLDIGYKVIIVGSSSTEQDISLSNYLKNLGVIIFDQYIEKISELYQLADVYIFPVKNADGAIEFPLSVLEAMSTNIPVISTKFGGLIDTFQESEHFKFFSSKSEMIEKFKNLNLELACNNRKIVLNEFKWEKIFENILQN</sequence>
<dbReference type="Pfam" id="PF00534">
    <property type="entry name" value="Glycos_transf_1"/>
    <property type="match status" value="1"/>
</dbReference>
<dbReference type="InterPro" id="IPR050194">
    <property type="entry name" value="Glycosyltransferase_grp1"/>
</dbReference>
<keyword evidence="2" id="KW-0808">Transferase</keyword>